<dbReference type="PANTHER" id="PTHR30523">
    <property type="entry name" value="PHOSPHOENOLPYRUVATE CARBOXYLASE"/>
    <property type="match status" value="1"/>
</dbReference>
<dbReference type="GO" id="GO:0008964">
    <property type="term" value="F:phosphoenolpyruvate carboxylase activity"/>
    <property type="evidence" value="ECO:0007669"/>
    <property type="project" value="UniProtKB-EC"/>
</dbReference>
<dbReference type="ExpressionAtlas" id="I3SV55">
    <property type="expression patterns" value="differential"/>
</dbReference>
<dbReference type="AlphaFoldDB" id="I3SV55"/>
<accession>I3SV55</accession>
<comment type="subunit">
    <text evidence="1">Homotetramer.</text>
</comment>
<organism evidence="4">
    <name type="scientific">Medicago truncatula</name>
    <name type="common">Barrel medic</name>
    <name type="synonym">Medicago tribuloides</name>
    <dbReference type="NCBI Taxonomy" id="3880"/>
    <lineage>
        <taxon>Eukaryota</taxon>
        <taxon>Viridiplantae</taxon>
        <taxon>Streptophyta</taxon>
        <taxon>Embryophyta</taxon>
        <taxon>Tracheophyta</taxon>
        <taxon>Spermatophyta</taxon>
        <taxon>Magnoliopsida</taxon>
        <taxon>eudicotyledons</taxon>
        <taxon>Gunneridae</taxon>
        <taxon>Pentapetalae</taxon>
        <taxon>rosids</taxon>
        <taxon>fabids</taxon>
        <taxon>Fabales</taxon>
        <taxon>Fabaceae</taxon>
        <taxon>Papilionoideae</taxon>
        <taxon>50 kb inversion clade</taxon>
        <taxon>NPAAA clade</taxon>
        <taxon>Hologalegina</taxon>
        <taxon>IRL clade</taxon>
        <taxon>Trifolieae</taxon>
        <taxon>Medicago</taxon>
    </lineage>
</organism>
<reference evidence="4" key="1">
    <citation type="submission" date="2012-05" db="EMBL/GenBank/DDBJ databases">
        <authorList>
            <person name="Krishnakumar V."/>
            <person name="Cheung F."/>
            <person name="Xiao Y."/>
            <person name="Chan A."/>
            <person name="Moskal W.A."/>
            <person name="Town C.D."/>
        </authorList>
    </citation>
    <scope>NUCLEOTIDE SEQUENCE</scope>
</reference>
<protein>
    <recommendedName>
        <fullName evidence="5">Phosphoenolpyruvate carboxylase</fullName>
    </recommendedName>
</protein>
<feature type="active site" evidence="3">
    <location>
        <position position="154"/>
    </location>
</feature>
<evidence type="ECO:0000313" key="4">
    <source>
        <dbReference type="EMBL" id="AFK44147.1"/>
    </source>
</evidence>
<dbReference type="GO" id="GO:0006099">
    <property type="term" value="P:tricarboxylic acid cycle"/>
    <property type="evidence" value="ECO:0007669"/>
    <property type="project" value="InterPro"/>
</dbReference>
<sequence length="214" mass="24294">MTDTTDDIAEEISFQSFDDDCRLLGNLLNDILHREVGTTFVDKLERIRVLAQSACNMRQAGIVNMAELLEKQLASDLSKMSLEEAFTLARAFSHYLTMMGIAETHHRVRKGGNMAQISKSCDDVFNQLVQGGVSPKDLYNTVCKQEVGIVLTAHPTQINRRTLQYKHIRIAHLLDYNDRPDLSPEDREMLIEDLVREITSIWQTDELSAKTHSS</sequence>
<dbReference type="InterPro" id="IPR018129">
    <property type="entry name" value="PEP_COase_Lys_AS"/>
</dbReference>
<dbReference type="PROSITE" id="PS00781">
    <property type="entry name" value="PEPCASE_1"/>
    <property type="match status" value="1"/>
</dbReference>
<dbReference type="SUPFAM" id="SSF51621">
    <property type="entry name" value="Phosphoenolpyruvate/pyruvate domain"/>
    <property type="match status" value="1"/>
</dbReference>
<dbReference type="Pfam" id="PF00311">
    <property type="entry name" value="PEPcase"/>
    <property type="match status" value="1"/>
</dbReference>
<dbReference type="EMBL" id="BT144353">
    <property type="protein sequence ID" value="AFK44147.1"/>
    <property type="molecule type" value="mRNA"/>
</dbReference>
<dbReference type="PANTHER" id="PTHR30523:SF6">
    <property type="entry name" value="PHOSPHOENOLPYRUVATE CARBOXYLASE"/>
    <property type="match status" value="1"/>
</dbReference>
<evidence type="ECO:0000256" key="1">
    <source>
        <dbReference type="ARBA" id="ARBA00011881"/>
    </source>
</evidence>
<comment type="catalytic activity">
    <reaction evidence="2">
        <text>oxaloacetate + phosphate = phosphoenolpyruvate + hydrogencarbonate</text>
        <dbReference type="Rhea" id="RHEA:28370"/>
        <dbReference type="ChEBI" id="CHEBI:16452"/>
        <dbReference type="ChEBI" id="CHEBI:17544"/>
        <dbReference type="ChEBI" id="CHEBI:43474"/>
        <dbReference type="ChEBI" id="CHEBI:58702"/>
        <dbReference type="EC" id="4.1.1.31"/>
    </reaction>
</comment>
<dbReference type="InterPro" id="IPR015813">
    <property type="entry name" value="Pyrv/PenolPyrv_kinase-like_dom"/>
</dbReference>
<name>I3SV55_MEDTR</name>
<evidence type="ECO:0008006" key="5">
    <source>
        <dbReference type="Google" id="ProtNLM"/>
    </source>
</evidence>
<evidence type="ECO:0000256" key="3">
    <source>
        <dbReference type="PROSITE-ProRule" id="PRU10111"/>
    </source>
</evidence>
<evidence type="ECO:0000256" key="2">
    <source>
        <dbReference type="ARBA" id="ARBA00048995"/>
    </source>
</evidence>
<dbReference type="GO" id="GO:0015977">
    <property type="term" value="P:carbon fixation"/>
    <property type="evidence" value="ECO:0007669"/>
    <property type="project" value="InterPro"/>
</dbReference>
<dbReference type="InterPro" id="IPR021135">
    <property type="entry name" value="PEP_COase"/>
</dbReference>
<proteinExistence type="evidence at transcript level"/>